<dbReference type="Proteomes" id="UP000250275">
    <property type="component" value="Unassembled WGS sequence"/>
</dbReference>
<evidence type="ECO:0000313" key="2">
    <source>
        <dbReference type="Proteomes" id="UP000250275"/>
    </source>
</evidence>
<proteinExistence type="predicted"/>
<evidence type="ECO:0000313" key="1">
    <source>
        <dbReference type="EMBL" id="OAD56409.1"/>
    </source>
</evidence>
<keyword evidence="2" id="KW-1185">Reference proteome</keyword>
<accession>A0A310SNA1</accession>
<reference evidence="1 2" key="1">
    <citation type="submission" date="2015-07" db="EMBL/GenBank/DDBJ databases">
        <title>The genome of Eufriesea mexicana.</title>
        <authorList>
            <person name="Pan H."/>
            <person name="Kapheim K."/>
        </authorList>
    </citation>
    <scope>NUCLEOTIDE SEQUENCE [LARGE SCALE GENOMIC DNA]</scope>
    <source>
        <strain evidence="1">0111107269</strain>
        <tissue evidence="1">Whole body</tissue>
    </source>
</reference>
<organism evidence="1 2">
    <name type="scientific">Eufriesea mexicana</name>
    <dbReference type="NCBI Taxonomy" id="516756"/>
    <lineage>
        <taxon>Eukaryota</taxon>
        <taxon>Metazoa</taxon>
        <taxon>Ecdysozoa</taxon>
        <taxon>Arthropoda</taxon>
        <taxon>Hexapoda</taxon>
        <taxon>Insecta</taxon>
        <taxon>Pterygota</taxon>
        <taxon>Neoptera</taxon>
        <taxon>Endopterygota</taxon>
        <taxon>Hymenoptera</taxon>
        <taxon>Apocrita</taxon>
        <taxon>Aculeata</taxon>
        <taxon>Apoidea</taxon>
        <taxon>Anthophila</taxon>
        <taxon>Apidae</taxon>
        <taxon>Eufriesea</taxon>
    </lineage>
</organism>
<protein>
    <submittedName>
        <fullName evidence="1">Uncharacterized protein</fullName>
    </submittedName>
</protein>
<sequence length="84" mass="9857">MNENTLHSSRMNYYYERASFGYGGVANRSGRFPDFIPLNFFLREALKKAFERELYEDTVESAKPSIYRLRECMTTPIGIPFESE</sequence>
<dbReference type="EMBL" id="KQ761976">
    <property type="protein sequence ID" value="OAD56409.1"/>
    <property type="molecule type" value="Genomic_DNA"/>
</dbReference>
<dbReference type="AlphaFoldDB" id="A0A310SNA1"/>
<gene>
    <name evidence="1" type="ORF">WN48_03413</name>
</gene>
<name>A0A310SNA1_9HYME</name>